<dbReference type="EMBL" id="HACG01026166">
    <property type="protein sequence ID" value="CEK73031.1"/>
    <property type="molecule type" value="Transcribed_RNA"/>
</dbReference>
<dbReference type="GO" id="GO:0016899">
    <property type="term" value="F:oxidoreductase activity, acting on the CH-OH group of donors, oxygen as acceptor"/>
    <property type="evidence" value="ECO:0007669"/>
    <property type="project" value="InterPro"/>
</dbReference>
<dbReference type="SUPFAM" id="SSF56176">
    <property type="entry name" value="FAD-binding/transporter-associated domain-like"/>
    <property type="match status" value="1"/>
</dbReference>
<dbReference type="InterPro" id="IPR016166">
    <property type="entry name" value="FAD-bd_PCMH"/>
</dbReference>
<evidence type="ECO:0000259" key="1">
    <source>
        <dbReference type="PROSITE" id="PS51387"/>
    </source>
</evidence>
<dbReference type="InterPro" id="IPR016169">
    <property type="entry name" value="FAD-bd_PCMH_sub2"/>
</dbReference>
<dbReference type="Gene3D" id="3.30.465.10">
    <property type="match status" value="1"/>
</dbReference>
<dbReference type="InterPro" id="IPR036318">
    <property type="entry name" value="FAD-bd_PCMH-like_sf"/>
</dbReference>
<dbReference type="AlphaFoldDB" id="A0A0B6ZYZ3"/>
<reference evidence="2" key="1">
    <citation type="submission" date="2014-12" db="EMBL/GenBank/DDBJ databases">
        <title>Insight into the proteome of Arion vulgaris.</title>
        <authorList>
            <person name="Aradska J."/>
            <person name="Bulat T."/>
            <person name="Smidak R."/>
            <person name="Sarate P."/>
            <person name="Gangsoo J."/>
            <person name="Sialana F."/>
            <person name="Bilban M."/>
            <person name="Lubec G."/>
        </authorList>
    </citation>
    <scope>NUCLEOTIDE SEQUENCE</scope>
    <source>
        <tissue evidence="2">Skin</tissue>
    </source>
</reference>
<dbReference type="Gene3D" id="3.30.43.10">
    <property type="entry name" value="Uridine Diphospho-n-acetylenolpyruvylglucosamine Reductase, domain 2"/>
    <property type="match status" value="1"/>
</dbReference>
<dbReference type="PANTHER" id="PTHR43762:SF8">
    <property type="entry name" value="L-GULONOLACTONE OXIDASE"/>
    <property type="match status" value="1"/>
</dbReference>
<evidence type="ECO:0000313" key="2">
    <source>
        <dbReference type="EMBL" id="CEK73031.1"/>
    </source>
</evidence>
<dbReference type="PROSITE" id="PS51257">
    <property type="entry name" value="PROKAR_LIPOPROTEIN"/>
    <property type="match status" value="1"/>
</dbReference>
<organism evidence="2">
    <name type="scientific">Arion vulgaris</name>
    <dbReference type="NCBI Taxonomy" id="1028688"/>
    <lineage>
        <taxon>Eukaryota</taxon>
        <taxon>Metazoa</taxon>
        <taxon>Spiralia</taxon>
        <taxon>Lophotrochozoa</taxon>
        <taxon>Mollusca</taxon>
        <taxon>Gastropoda</taxon>
        <taxon>Heterobranchia</taxon>
        <taxon>Euthyneura</taxon>
        <taxon>Panpulmonata</taxon>
        <taxon>Eupulmonata</taxon>
        <taxon>Stylommatophora</taxon>
        <taxon>Helicina</taxon>
        <taxon>Arionoidea</taxon>
        <taxon>Arionidae</taxon>
        <taxon>Arion</taxon>
    </lineage>
</organism>
<protein>
    <recommendedName>
        <fullName evidence="1">FAD-binding PCMH-type domain-containing protein</fullName>
    </recommendedName>
</protein>
<name>A0A0B6ZYZ3_9EUPU</name>
<dbReference type="PANTHER" id="PTHR43762">
    <property type="entry name" value="L-GULONOLACTONE OXIDASE"/>
    <property type="match status" value="1"/>
</dbReference>
<dbReference type="InterPro" id="IPR016167">
    <property type="entry name" value="FAD-bd_PCMH_sub1"/>
</dbReference>
<dbReference type="EMBL" id="HACG01026167">
    <property type="protein sequence ID" value="CEK73032.1"/>
    <property type="molecule type" value="Transcribed_RNA"/>
</dbReference>
<dbReference type="GO" id="GO:0071949">
    <property type="term" value="F:FAD binding"/>
    <property type="evidence" value="ECO:0007669"/>
    <property type="project" value="InterPro"/>
</dbReference>
<dbReference type="InterPro" id="IPR010031">
    <property type="entry name" value="FAD_lactone_oxidase-like"/>
</dbReference>
<feature type="domain" description="FAD-binding PCMH-type" evidence="1">
    <location>
        <begin position="22"/>
        <end position="176"/>
    </location>
</feature>
<dbReference type="PROSITE" id="PS51387">
    <property type="entry name" value="FAD_PCMH"/>
    <property type="match status" value="1"/>
</dbReference>
<dbReference type="Pfam" id="PF01565">
    <property type="entry name" value="FAD_binding_4"/>
    <property type="match status" value="1"/>
</dbReference>
<accession>A0A0B6ZYZ3</accession>
<dbReference type="InterPro" id="IPR006094">
    <property type="entry name" value="Oxid_FAD_bind_N"/>
</dbReference>
<evidence type="ECO:0000313" key="3">
    <source>
        <dbReference type="EMBL" id="CEK73032.1"/>
    </source>
</evidence>
<proteinExistence type="predicted"/>
<sequence>MPHDIRSLGASNKVFTNWATTYSCSPELYFEPESEDEIRKILAYAQEKGKKVKVAGYGHSPSDIACTTDFMISLCRFNKVLNVDKEKLQVTVQGGHLIKDLNQIVFPSYGMSLSVQGSVCDLTAAGVISTGTHGTGAEYGIMSSYVVGLQLMIASGETITINSDTNADLLPIATLS</sequence>
<gene>
    <name evidence="2" type="primary">ORF84962</name>
    <name evidence="3" type="synonym">ORF84968</name>
</gene>